<protein>
    <submittedName>
        <fullName evidence="3">Calhepatin</fullName>
    </submittedName>
</protein>
<feature type="domain" description="EF-hand" evidence="2">
    <location>
        <begin position="169"/>
        <end position="204"/>
    </location>
</feature>
<gene>
    <name evidence="3" type="ORF">Fcan01_15791</name>
</gene>
<dbReference type="AlphaFoldDB" id="A0A226DWA6"/>
<dbReference type="Proteomes" id="UP000198287">
    <property type="component" value="Unassembled WGS sequence"/>
</dbReference>
<evidence type="ECO:0000256" key="1">
    <source>
        <dbReference type="ARBA" id="ARBA00022837"/>
    </source>
</evidence>
<dbReference type="EMBL" id="LNIX01000010">
    <property type="protein sequence ID" value="OXA49523.1"/>
    <property type="molecule type" value="Genomic_DNA"/>
</dbReference>
<evidence type="ECO:0000313" key="4">
    <source>
        <dbReference type="Proteomes" id="UP000198287"/>
    </source>
</evidence>
<dbReference type="CDD" id="cd00051">
    <property type="entry name" value="EFh"/>
    <property type="match status" value="1"/>
</dbReference>
<dbReference type="SUPFAM" id="SSF47473">
    <property type="entry name" value="EF-hand"/>
    <property type="match status" value="1"/>
</dbReference>
<feature type="domain" description="EF-hand" evidence="2">
    <location>
        <begin position="208"/>
        <end position="243"/>
    </location>
</feature>
<dbReference type="PROSITE" id="PS00018">
    <property type="entry name" value="EF_HAND_1"/>
    <property type="match status" value="1"/>
</dbReference>
<dbReference type="OrthoDB" id="6480673at2759"/>
<dbReference type="InterPro" id="IPR018247">
    <property type="entry name" value="EF_Hand_1_Ca_BS"/>
</dbReference>
<sequence>MAQNRRYSKEEVEHAFKKMPSFSDDAIDIADVGDFLKKMAYTCTQEQLDGYIKHLRDCHDSKFTMDFGIAAFGVIDDTKELMRINVTMLDKDMAHNRRFSNLEVEVAFKKMPTFTDNKIDLSDMDAFLKTLGYTCSKEQMDGYKEYIRDSYNGKLVLEDVTAAFAVIDDAKEIMKIHVVAMDKDKNGFIDEAEFKSGVKVLLIHDPSLNKIDYAKFVQEADTNKDGKVSIAEAVEWFCKNAKK</sequence>
<evidence type="ECO:0000259" key="2">
    <source>
        <dbReference type="PROSITE" id="PS50222"/>
    </source>
</evidence>
<dbReference type="InterPro" id="IPR002048">
    <property type="entry name" value="EF_hand_dom"/>
</dbReference>
<dbReference type="Pfam" id="PF13499">
    <property type="entry name" value="EF-hand_7"/>
    <property type="match status" value="1"/>
</dbReference>
<accession>A0A226DWA6</accession>
<dbReference type="GO" id="GO:0005509">
    <property type="term" value="F:calcium ion binding"/>
    <property type="evidence" value="ECO:0007669"/>
    <property type="project" value="InterPro"/>
</dbReference>
<keyword evidence="1" id="KW-0106">Calcium</keyword>
<organism evidence="3 4">
    <name type="scientific">Folsomia candida</name>
    <name type="common">Springtail</name>
    <dbReference type="NCBI Taxonomy" id="158441"/>
    <lineage>
        <taxon>Eukaryota</taxon>
        <taxon>Metazoa</taxon>
        <taxon>Ecdysozoa</taxon>
        <taxon>Arthropoda</taxon>
        <taxon>Hexapoda</taxon>
        <taxon>Collembola</taxon>
        <taxon>Entomobryomorpha</taxon>
        <taxon>Isotomoidea</taxon>
        <taxon>Isotomidae</taxon>
        <taxon>Proisotominae</taxon>
        <taxon>Folsomia</taxon>
    </lineage>
</organism>
<evidence type="ECO:0000313" key="3">
    <source>
        <dbReference type="EMBL" id="OXA49523.1"/>
    </source>
</evidence>
<comment type="caution">
    <text evidence="3">The sequence shown here is derived from an EMBL/GenBank/DDBJ whole genome shotgun (WGS) entry which is preliminary data.</text>
</comment>
<dbReference type="Gene3D" id="1.10.238.10">
    <property type="entry name" value="EF-hand"/>
    <property type="match status" value="2"/>
</dbReference>
<name>A0A226DWA6_FOLCA</name>
<keyword evidence="4" id="KW-1185">Reference proteome</keyword>
<reference evidence="3 4" key="1">
    <citation type="submission" date="2015-12" db="EMBL/GenBank/DDBJ databases">
        <title>The genome of Folsomia candida.</title>
        <authorList>
            <person name="Faddeeva A."/>
            <person name="Derks M.F."/>
            <person name="Anvar Y."/>
            <person name="Smit S."/>
            <person name="Van Straalen N."/>
            <person name="Roelofs D."/>
        </authorList>
    </citation>
    <scope>NUCLEOTIDE SEQUENCE [LARGE SCALE GENOMIC DNA]</scope>
    <source>
        <strain evidence="3 4">VU population</strain>
        <tissue evidence="3">Whole body</tissue>
    </source>
</reference>
<dbReference type="InterPro" id="IPR011992">
    <property type="entry name" value="EF-hand-dom_pair"/>
</dbReference>
<proteinExistence type="predicted"/>
<dbReference type="PROSITE" id="PS50222">
    <property type="entry name" value="EF_HAND_2"/>
    <property type="match status" value="2"/>
</dbReference>